<keyword evidence="2" id="KW-1185">Reference proteome</keyword>
<dbReference type="AlphaFoldDB" id="A0A016VZ14"/>
<gene>
    <name evidence="1" type="primary">Acey_s0002.g1007</name>
    <name evidence="1" type="ORF">Y032_0002g1007</name>
</gene>
<evidence type="ECO:0000313" key="2">
    <source>
        <dbReference type="Proteomes" id="UP000024635"/>
    </source>
</evidence>
<dbReference type="EMBL" id="JARK01001338">
    <property type="protein sequence ID" value="EYC32635.1"/>
    <property type="molecule type" value="Genomic_DNA"/>
</dbReference>
<dbReference type="STRING" id="53326.A0A016VZ14"/>
<accession>A0A016VZ14</accession>
<sequence>MYLIISTADPPWECAGPPCGMCGSTMGNSDTSDPRECGNPPWAFANIVRESPHFRVFCDFCKQLKAQSAKISASRHLSTHKSIDDDCKCSEMQPGLYDIETEMCTPEIDDVKDYIPPEIQANILDKRPHIPGAFCSECGKLHTHRKKSENVIYESACLPVFASWIARAAKTGKWHSRVNIPQERDG</sequence>
<evidence type="ECO:0000313" key="1">
    <source>
        <dbReference type="EMBL" id="EYC32635.1"/>
    </source>
</evidence>
<dbReference type="OrthoDB" id="5802052at2759"/>
<reference evidence="2" key="1">
    <citation type="journal article" date="2015" name="Nat. Genet.">
        <title>The genome and transcriptome of the zoonotic hookworm Ancylostoma ceylanicum identify infection-specific gene families.</title>
        <authorList>
            <person name="Schwarz E.M."/>
            <person name="Hu Y."/>
            <person name="Antoshechkin I."/>
            <person name="Miller M.M."/>
            <person name="Sternberg P.W."/>
            <person name="Aroian R.V."/>
        </authorList>
    </citation>
    <scope>NUCLEOTIDE SEQUENCE</scope>
    <source>
        <strain evidence="2">HY135</strain>
    </source>
</reference>
<proteinExistence type="predicted"/>
<protein>
    <submittedName>
        <fullName evidence="1">Uncharacterized protein</fullName>
    </submittedName>
</protein>
<organism evidence="1 2">
    <name type="scientific">Ancylostoma ceylanicum</name>
    <dbReference type="NCBI Taxonomy" id="53326"/>
    <lineage>
        <taxon>Eukaryota</taxon>
        <taxon>Metazoa</taxon>
        <taxon>Ecdysozoa</taxon>
        <taxon>Nematoda</taxon>
        <taxon>Chromadorea</taxon>
        <taxon>Rhabditida</taxon>
        <taxon>Rhabditina</taxon>
        <taxon>Rhabditomorpha</taxon>
        <taxon>Strongyloidea</taxon>
        <taxon>Ancylostomatidae</taxon>
        <taxon>Ancylostomatinae</taxon>
        <taxon>Ancylostoma</taxon>
    </lineage>
</organism>
<name>A0A016VZ14_9BILA</name>
<dbReference type="Proteomes" id="UP000024635">
    <property type="component" value="Unassembled WGS sequence"/>
</dbReference>
<comment type="caution">
    <text evidence="1">The sequence shown here is derived from an EMBL/GenBank/DDBJ whole genome shotgun (WGS) entry which is preliminary data.</text>
</comment>